<dbReference type="InterPro" id="IPR001155">
    <property type="entry name" value="OxRdtase_FMN_N"/>
</dbReference>
<dbReference type="PROSITE" id="PS50994">
    <property type="entry name" value="INTEGRASE"/>
    <property type="match status" value="1"/>
</dbReference>
<dbReference type="SMART" id="SM00343">
    <property type="entry name" value="ZnF_C2HC"/>
    <property type="match status" value="1"/>
</dbReference>
<dbReference type="InterPro" id="IPR036397">
    <property type="entry name" value="RNaseH_sf"/>
</dbReference>
<dbReference type="InterPro" id="IPR001878">
    <property type="entry name" value="Znf_CCHC"/>
</dbReference>
<dbReference type="PANTHER" id="PTHR42648:SF30">
    <property type="entry name" value="RIBONUCLEASE H-LIKE DOMAIN, GAG-PRE-INTEGRASE DOMAIN PROTEIN-RELATED"/>
    <property type="match status" value="1"/>
</dbReference>
<dbReference type="Gene3D" id="1.10.510.10">
    <property type="entry name" value="Transferase(Phosphotransferase) domain 1"/>
    <property type="match status" value="1"/>
</dbReference>
<dbReference type="SUPFAM" id="SSF53098">
    <property type="entry name" value="Ribonuclease H-like"/>
    <property type="match status" value="1"/>
</dbReference>
<proteinExistence type="inferred from homology"/>
<comment type="caution">
    <text evidence="11">The sequence shown here is derived from an EMBL/GenBank/DDBJ whole genome shotgun (WGS) entry which is preliminary data.</text>
</comment>
<dbReference type="InterPro" id="IPR013785">
    <property type="entry name" value="Aldolase_TIM"/>
</dbReference>
<evidence type="ECO:0000313" key="11">
    <source>
        <dbReference type="EMBL" id="GJT21061.1"/>
    </source>
</evidence>
<dbReference type="PROSITE" id="PS50158">
    <property type="entry name" value="ZF_CCHC"/>
    <property type="match status" value="1"/>
</dbReference>
<dbReference type="InterPro" id="IPR043502">
    <property type="entry name" value="DNA/RNA_pol_sf"/>
</dbReference>
<keyword evidence="12" id="KW-1185">Reference proteome</keyword>
<dbReference type="PANTHER" id="PTHR42648">
    <property type="entry name" value="TRANSPOSASE, PUTATIVE-RELATED"/>
    <property type="match status" value="1"/>
</dbReference>
<evidence type="ECO:0000256" key="4">
    <source>
        <dbReference type="ARBA" id="ARBA00022750"/>
    </source>
</evidence>
<dbReference type="Pfam" id="PF13976">
    <property type="entry name" value="gag_pre-integrs"/>
    <property type="match status" value="1"/>
</dbReference>
<dbReference type="Pfam" id="PF22936">
    <property type="entry name" value="Pol_BBD"/>
    <property type="match status" value="1"/>
</dbReference>
<feature type="compositionally biased region" description="Polar residues" evidence="7">
    <location>
        <begin position="1168"/>
        <end position="1196"/>
    </location>
</feature>
<dbReference type="InterPro" id="IPR025724">
    <property type="entry name" value="GAG-pre-integrase_dom"/>
</dbReference>
<evidence type="ECO:0000259" key="9">
    <source>
        <dbReference type="PROSITE" id="PS50158"/>
    </source>
</evidence>
<evidence type="ECO:0000256" key="3">
    <source>
        <dbReference type="ARBA" id="ARBA00022723"/>
    </source>
</evidence>
<evidence type="ECO:0000313" key="12">
    <source>
        <dbReference type="Proteomes" id="UP001151760"/>
    </source>
</evidence>
<dbReference type="SUPFAM" id="SSF56672">
    <property type="entry name" value="DNA/RNA polymerases"/>
    <property type="match status" value="1"/>
</dbReference>
<dbReference type="EMBL" id="BQNB010013857">
    <property type="protein sequence ID" value="GJT21061.1"/>
    <property type="molecule type" value="Genomic_DNA"/>
</dbReference>
<organism evidence="11 12">
    <name type="scientific">Tanacetum coccineum</name>
    <dbReference type="NCBI Taxonomy" id="301880"/>
    <lineage>
        <taxon>Eukaryota</taxon>
        <taxon>Viridiplantae</taxon>
        <taxon>Streptophyta</taxon>
        <taxon>Embryophyta</taxon>
        <taxon>Tracheophyta</taxon>
        <taxon>Spermatophyta</taxon>
        <taxon>Magnoliopsida</taxon>
        <taxon>eudicotyledons</taxon>
        <taxon>Gunneridae</taxon>
        <taxon>Pentapetalae</taxon>
        <taxon>asterids</taxon>
        <taxon>campanulids</taxon>
        <taxon>Asterales</taxon>
        <taxon>Asteraceae</taxon>
        <taxon>Asteroideae</taxon>
        <taxon>Anthemideae</taxon>
        <taxon>Anthemidinae</taxon>
        <taxon>Tanacetum</taxon>
    </lineage>
</organism>
<dbReference type="InterPro" id="IPR011009">
    <property type="entry name" value="Kinase-like_dom_sf"/>
</dbReference>
<dbReference type="SUPFAM" id="SSF51395">
    <property type="entry name" value="FMN-linked oxidoreductases"/>
    <property type="match status" value="1"/>
</dbReference>
<dbReference type="SUPFAM" id="SSF56112">
    <property type="entry name" value="Protein kinase-like (PK-like)"/>
    <property type="match status" value="1"/>
</dbReference>
<dbReference type="Pfam" id="PF00069">
    <property type="entry name" value="Pkinase"/>
    <property type="match status" value="1"/>
</dbReference>
<protein>
    <submittedName>
        <fullName evidence="11">Zinc finger, CCHC-type containing protein</fullName>
    </submittedName>
</protein>
<dbReference type="Proteomes" id="UP001151760">
    <property type="component" value="Unassembled WGS sequence"/>
</dbReference>
<keyword evidence="6" id="KW-0862">Zinc</keyword>
<accession>A0ABQ5C519</accession>
<dbReference type="Pfam" id="PF00724">
    <property type="entry name" value="Oxidored_FMN"/>
    <property type="match status" value="1"/>
</dbReference>
<sequence>MNELPCSTHYLRLTYDVASALHFLHDMCTPRIIHRDVKPSNILLDENFNAYLSDFGLARLSDNFETHMTAGVAGTIGYVAPKYCITSRASEKVDVYRSPGMEVWSVHPEVTEHPDSDSGVPQSTDKPKGNNVAGPSVVNMVEHNNSSRYNDNKGKRKHQNTKVDPNKKPKVTCWKCGNPGHLKMDCKASNVGNKANGSSTKGSVDGSSNSLKGQNMYNKSPKVYYVTYVSEAFFMQDDDVAWWVDSGATVHVYKDRCWFKTYESLDNRSILHIGNESTALVHGRGCVDLRLNIVSDNISLAFMSTFKLNDSILWHARLGHVHFKKMQDMSKDGLIPAFDMDTENFGADLCDLHATPSLGNKKYFVTFIDDASRFCYVYLLHTKDEALDIFKVFKTKVELQQGSLIKRFRTDWGGEYMDTLYFQSVGIIHETTAPYTPQQNGISEWKNKALKEMVNSMLFYLGLSQGAVVRLLDPKLKILGERGIECIFVGYVDHSKAFKFSSVPRPSLRSLVKGTKDSGGSVVHEKVTEEVVQQPEPELRKSKRNRTPKDFGHEFQLYLIEVTRDEDVAFWKEAINVEMDSIMGNNTWVLTDLPPGCRPLGYKWIFKRKLKVDGTVEKFKARLVIQGFKQKSGIDYFDTYTLVARISTIRLLIAMASIHNMIIHQMDVKTAFLNGELDEEVYMNQPQGFIMHGNENKVDLTKEFLSSRFSIKDMGEANVILGIRIKHESNGIAISQSHYIEKVSKKFNYFDCTPVSTPMDTSEKPMPNKGKVVSQLEYSRVIGCLMYVVTCTRTDIVFDVGKLSRYTSNPSTQHWQAIQRVLKYLKKTMDYRLMYISYPLVLEGYTDASWISNTENNSSTNGWSEFVALAATGKKAECVATLAKAYSYMYNGKSRHLGVRHSMIRELITNGVVSIEFVRSQQNLADHLMKGLARDLVIKSAEGTGLKVVLAPLSRLRSYNFTAQPHAILYYKQRTTKGGLLISEASGISETGRGLPNTPGIWKKEHVEAWRPIVDGVHENGGVFFCQLWHSGRVSNKKSHKDHPIDQVIGDLQSATQTRRMSKNLEEHGFEEPKKVIHALKDPSWKKAMHEELLPFKLQEVWTLVDLPYGKRAICTKWSDLVSKRIERIGEGSANPTDPHHTPTFIQPSTSQPQKKQKLRKPKRKDTQIPQSSGPTKHSRADSGNITKNQSRQTPNEAVPKNYFKVVVPSAKKPWGIQLLKLDDANMFDVNTLTGDEVLAEQEVAAKDVNLTVDEVTLAQALAALKSVKPKVKANVVEEPSVPVSAASTKAKVQDKGKGILVEEPVKPKKKDLIRLDEEIASKLQAEFDEEERLAREKDEANVALTEEWDDIQAKVDVDYQLAQRLQAQEQEELTDEEKARLFVQFLEQRRKHFAAKRAEEKRNKPPTQAQQRKIISKRAGTKLEQEVTKKQKVDDIQEKVKVDNDQEAAKIKELMKIVPDKKEVAIDAIPLAVKPPSIGDLKVMFEPRVEDTVWRNQQDYRVLEWKLYDSCGVRFLRMQHMQIYMLVEKKYHLTPATISDMLNKKLQFTGALIDVDAAQSKLVLLEEFQ</sequence>
<keyword evidence="5" id="KW-0378">Hydrolase</keyword>
<dbReference type="Gene3D" id="3.30.420.10">
    <property type="entry name" value="Ribonuclease H-like superfamily/Ribonuclease H"/>
    <property type="match status" value="1"/>
</dbReference>
<feature type="region of interest" description="Disordered" evidence="7">
    <location>
        <begin position="1130"/>
        <end position="1198"/>
    </location>
</feature>
<comment type="similarity">
    <text evidence="1">Belongs to the NADH:flavin oxidoreductase/NADH oxidase family.</text>
</comment>
<feature type="region of interest" description="Disordered" evidence="7">
    <location>
        <begin position="109"/>
        <end position="168"/>
    </location>
</feature>
<gene>
    <name evidence="11" type="ORF">Tco_0890998</name>
</gene>
<dbReference type="InterPro" id="IPR001584">
    <property type="entry name" value="Integrase_cat-core"/>
</dbReference>
<evidence type="ECO:0000256" key="2">
    <source>
        <dbReference type="ARBA" id="ARBA00022670"/>
    </source>
</evidence>
<evidence type="ECO:0000259" key="10">
    <source>
        <dbReference type="PROSITE" id="PS50994"/>
    </source>
</evidence>
<reference evidence="11" key="1">
    <citation type="journal article" date="2022" name="Int. J. Mol. Sci.">
        <title>Draft Genome of Tanacetum Coccineum: Genomic Comparison of Closely Related Tanacetum-Family Plants.</title>
        <authorList>
            <person name="Yamashiro T."/>
            <person name="Shiraishi A."/>
            <person name="Nakayama K."/>
            <person name="Satake H."/>
        </authorList>
    </citation>
    <scope>NUCLEOTIDE SEQUENCE</scope>
</reference>
<evidence type="ECO:0000256" key="7">
    <source>
        <dbReference type="SAM" id="MobiDB-lite"/>
    </source>
</evidence>
<keyword evidence="4" id="KW-0064">Aspartyl protease</keyword>
<dbReference type="InterPro" id="IPR013103">
    <property type="entry name" value="RVT_2"/>
</dbReference>
<feature type="domain" description="CCHC-type" evidence="9">
    <location>
        <begin position="173"/>
        <end position="187"/>
    </location>
</feature>
<reference evidence="11" key="2">
    <citation type="submission" date="2022-01" db="EMBL/GenBank/DDBJ databases">
        <authorList>
            <person name="Yamashiro T."/>
            <person name="Shiraishi A."/>
            <person name="Satake H."/>
            <person name="Nakayama K."/>
        </authorList>
    </citation>
    <scope>NUCLEOTIDE SEQUENCE</scope>
</reference>
<dbReference type="PROSITE" id="PS00108">
    <property type="entry name" value="PROTEIN_KINASE_ST"/>
    <property type="match status" value="1"/>
</dbReference>
<keyword evidence="3" id="KW-0479">Metal-binding</keyword>
<evidence type="ECO:0000256" key="5">
    <source>
        <dbReference type="ARBA" id="ARBA00022801"/>
    </source>
</evidence>
<evidence type="ECO:0000256" key="1">
    <source>
        <dbReference type="ARBA" id="ARBA00005979"/>
    </source>
</evidence>
<evidence type="ECO:0000256" key="6">
    <source>
        <dbReference type="PROSITE-ProRule" id="PRU00047"/>
    </source>
</evidence>
<dbReference type="InterPro" id="IPR008271">
    <property type="entry name" value="Ser/Thr_kinase_AS"/>
</dbReference>
<keyword evidence="6" id="KW-0863">Zinc-finger</keyword>
<keyword evidence="2" id="KW-0645">Protease</keyword>
<feature type="domain" description="Protein kinase" evidence="8">
    <location>
        <begin position="1"/>
        <end position="184"/>
    </location>
</feature>
<evidence type="ECO:0000259" key="8">
    <source>
        <dbReference type="PROSITE" id="PS50011"/>
    </source>
</evidence>
<feature type="region of interest" description="Disordered" evidence="7">
    <location>
        <begin position="193"/>
        <end position="213"/>
    </location>
</feature>
<dbReference type="InterPro" id="IPR012337">
    <property type="entry name" value="RNaseH-like_sf"/>
</dbReference>
<name>A0ABQ5C519_9ASTR</name>
<dbReference type="InterPro" id="IPR000719">
    <property type="entry name" value="Prot_kinase_dom"/>
</dbReference>
<dbReference type="Gene3D" id="3.20.20.70">
    <property type="entry name" value="Aldolase class I"/>
    <property type="match status" value="1"/>
</dbReference>
<dbReference type="InterPro" id="IPR039537">
    <property type="entry name" value="Retrotran_Ty1/copia-like"/>
</dbReference>
<dbReference type="PROSITE" id="PS50011">
    <property type="entry name" value="PROTEIN_KINASE_DOM"/>
    <property type="match status" value="1"/>
</dbReference>
<feature type="domain" description="Integrase catalytic" evidence="10">
    <location>
        <begin position="332"/>
        <end position="454"/>
    </location>
</feature>
<feature type="compositionally biased region" description="Basic residues" evidence="7">
    <location>
        <begin position="1155"/>
        <end position="1164"/>
    </location>
</feature>
<dbReference type="InterPro" id="IPR054722">
    <property type="entry name" value="PolX-like_BBD"/>
</dbReference>
<dbReference type="Pfam" id="PF07727">
    <property type="entry name" value="RVT_2"/>
    <property type="match status" value="2"/>
</dbReference>